<dbReference type="Pfam" id="PF13175">
    <property type="entry name" value="AAA_15"/>
    <property type="match status" value="1"/>
</dbReference>
<dbReference type="EMBL" id="CP022386">
    <property type="protein sequence ID" value="ATA88125.1"/>
    <property type="molecule type" value="Genomic_DNA"/>
</dbReference>
<dbReference type="InterPro" id="IPR041685">
    <property type="entry name" value="AAA_GajA/Old/RecF-like"/>
</dbReference>
<dbReference type="GeneID" id="84807595"/>
<proteinExistence type="predicted"/>
<dbReference type="InterPro" id="IPR051396">
    <property type="entry name" value="Bact_Antivir_Def_Nuclease"/>
</dbReference>
<dbReference type="KEGG" id="cgh:CGC50_03345"/>
<dbReference type="SUPFAM" id="SSF52540">
    <property type="entry name" value="P-loop containing nucleoside triphosphate hydrolases"/>
    <property type="match status" value="1"/>
</dbReference>
<evidence type="ECO:0000259" key="1">
    <source>
        <dbReference type="Pfam" id="PF13175"/>
    </source>
</evidence>
<gene>
    <name evidence="2" type="ORF">CGC50_03345</name>
</gene>
<dbReference type="PANTHER" id="PTHR43581:SF2">
    <property type="entry name" value="EXCINUCLEASE ATPASE SUBUNIT"/>
    <property type="match status" value="1"/>
</dbReference>
<dbReference type="RefSeq" id="WP_095911271.1">
    <property type="nucleotide sequence ID" value="NZ_CP022386.1"/>
</dbReference>
<evidence type="ECO:0000313" key="2">
    <source>
        <dbReference type="EMBL" id="ATA88125.1"/>
    </source>
</evidence>
<organism evidence="2 3">
    <name type="scientific">Capnocytophaga gingivalis</name>
    <dbReference type="NCBI Taxonomy" id="1017"/>
    <lineage>
        <taxon>Bacteria</taxon>
        <taxon>Pseudomonadati</taxon>
        <taxon>Bacteroidota</taxon>
        <taxon>Flavobacteriia</taxon>
        <taxon>Flavobacteriales</taxon>
        <taxon>Flavobacteriaceae</taxon>
        <taxon>Capnocytophaga</taxon>
    </lineage>
</organism>
<dbReference type="Gene3D" id="3.40.50.300">
    <property type="entry name" value="P-loop containing nucleotide triphosphate hydrolases"/>
    <property type="match status" value="1"/>
</dbReference>
<sequence>MQSNIKVVTENFRAIGHAAIQINGITVVAGENSSGKSTLSKLLYYLFNTSSNYEALVKEELMRNFLDLFFFFNITYRTYINDDSNINRKIIDKIKDLRSEETYKKLSLREIELYLITFIEELYAKLDIQNSRYNSYLNDILENQQEKGIEGLKYFVKEKIKQAENKIQKRPTSLFLDKLLDLFEEKLPETFEVSEDNEIIVSLKKETLSLSFMVNKAIYIDTPMSISTLDYDHWDDLNKLLREQGDIKNNQKELLSLIYNNIQGEAEYNINWPYSHFSFTRADGKTFDLKEVATGIKAFSIIQLLLKNGHIDNRTLLIIDEPESHLHPQWIVEYARIIVLLHKHIGVKFFLASHNPDMVSAIRYIAEKEGVLDNVNYYLAEKEEETYLYNYRSLGTEIDPIFASFNIALDRINQYSLPYKDDEIQ</sequence>
<dbReference type="PANTHER" id="PTHR43581">
    <property type="entry name" value="ATP/GTP PHOSPHATASE"/>
    <property type="match status" value="1"/>
</dbReference>
<feature type="domain" description="Endonuclease GajA/Old nuclease/RecF-like AAA" evidence="1">
    <location>
        <begin position="9"/>
        <end position="359"/>
    </location>
</feature>
<name>A0A250FUJ7_9FLAO</name>
<protein>
    <submittedName>
        <fullName evidence="2">AAA family ATPase</fullName>
    </submittedName>
</protein>
<accession>A0A250FUJ7</accession>
<dbReference type="AlphaFoldDB" id="A0A250FUJ7"/>
<dbReference type="OrthoDB" id="9792800at2"/>
<dbReference type="Proteomes" id="UP000217250">
    <property type="component" value="Chromosome"/>
</dbReference>
<reference evidence="3" key="1">
    <citation type="submission" date="2017-06" db="EMBL/GenBank/DDBJ databases">
        <title>Capnocytophaga spp. assemblies.</title>
        <authorList>
            <person name="Gulvik C.A."/>
        </authorList>
    </citation>
    <scope>NUCLEOTIDE SEQUENCE [LARGE SCALE GENOMIC DNA]</scope>
    <source>
        <strain evidence="3">H1496</strain>
    </source>
</reference>
<dbReference type="InterPro" id="IPR027417">
    <property type="entry name" value="P-loop_NTPase"/>
</dbReference>
<evidence type="ECO:0000313" key="3">
    <source>
        <dbReference type="Proteomes" id="UP000217250"/>
    </source>
</evidence>